<keyword evidence="4 8" id="KW-1133">Transmembrane helix</keyword>
<organism evidence="11 12">
    <name type="scientific">Desmophyllum pertusum</name>
    <dbReference type="NCBI Taxonomy" id="174260"/>
    <lineage>
        <taxon>Eukaryota</taxon>
        <taxon>Metazoa</taxon>
        <taxon>Cnidaria</taxon>
        <taxon>Anthozoa</taxon>
        <taxon>Hexacorallia</taxon>
        <taxon>Scleractinia</taxon>
        <taxon>Caryophylliina</taxon>
        <taxon>Caryophylliidae</taxon>
        <taxon>Desmophyllum</taxon>
    </lineage>
</organism>
<name>A0A9X0D113_9CNID</name>
<dbReference type="GO" id="GO:0016020">
    <property type="term" value="C:membrane"/>
    <property type="evidence" value="ECO:0007669"/>
    <property type="project" value="UniProtKB-SubCell"/>
</dbReference>
<comment type="similarity">
    <text evidence="2">Belongs to the polycystin family.</text>
</comment>
<dbReference type="Gene3D" id="2.60.120.740">
    <property type="match status" value="1"/>
</dbReference>
<evidence type="ECO:0000259" key="10">
    <source>
        <dbReference type="Pfam" id="PF20519"/>
    </source>
</evidence>
<reference evidence="11" key="1">
    <citation type="submission" date="2023-01" db="EMBL/GenBank/DDBJ databases">
        <title>Genome assembly of the deep-sea coral Lophelia pertusa.</title>
        <authorList>
            <person name="Herrera S."/>
            <person name="Cordes E."/>
        </authorList>
    </citation>
    <scope>NUCLEOTIDE SEQUENCE</scope>
    <source>
        <strain evidence="11">USNM1676648</strain>
        <tissue evidence="11">Polyp</tissue>
    </source>
</reference>
<evidence type="ECO:0000313" key="12">
    <source>
        <dbReference type="Proteomes" id="UP001163046"/>
    </source>
</evidence>
<feature type="transmembrane region" description="Helical" evidence="8">
    <location>
        <begin position="185"/>
        <end position="209"/>
    </location>
</feature>
<feature type="disulfide bond" evidence="7">
    <location>
        <begin position="34"/>
        <end position="47"/>
    </location>
</feature>
<dbReference type="PANTHER" id="PTHR10877:SF150">
    <property type="entry name" value="REJ DOMAIN-CONTAINING PROTEIN"/>
    <property type="match status" value="1"/>
</dbReference>
<feature type="transmembrane region" description="Helical" evidence="8">
    <location>
        <begin position="281"/>
        <end position="298"/>
    </location>
</feature>
<proteinExistence type="inferred from homology"/>
<dbReference type="InterPro" id="IPR013122">
    <property type="entry name" value="PKD1_2_channel"/>
</dbReference>
<comment type="subcellular location">
    <subcellularLocation>
        <location evidence="1">Membrane</location>
        <topology evidence="1">Multi-pass membrane protein</topology>
    </subcellularLocation>
</comment>
<evidence type="ECO:0000256" key="8">
    <source>
        <dbReference type="SAM" id="Phobius"/>
    </source>
</evidence>
<feature type="domain" description="Polycystin" evidence="10">
    <location>
        <begin position="10"/>
        <end position="181"/>
    </location>
</feature>
<keyword evidence="6" id="KW-0325">Glycoprotein</keyword>
<dbReference type="PRINTS" id="PR01433">
    <property type="entry name" value="POLYCYSTIN2"/>
</dbReference>
<evidence type="ECO:0000256" key="1">
    <source>
        <dbReference type="ARBA" id="ARBA00004141"/>
    </source>
</evidence>
<dbReference type="CDD" id="cd22823">
    <property type="entry name" value="Gal_Rha_Lectin"/>
    <property type="match status" value="1"/>
</dbReference>
<evidence type="ECO:0000256" key="6">
    <source>
        <dbReference type="ARBA" id="ARBA00023180"/>
    </source>
</evidence>
<accession>A0A9X0D113</accession>
<evidence type="ECO:0000259" key="9">
    <source>
        <dbReference type="Pfam" id="PF08016"/>
    </source>
</evidence>
<gene>
    <name evidence="11" type="ORF">OS493_039071</name>
</gene>
<keyword evidence="5 8" id="KW-0472">Membrane</keyword>
<feature type="transmembrane region" description="Helical" evidence="8">
    <location>
        <begin position="229"/>
        <end position="247"/>
    </location>
</feature>
<evidence type="ECO:0000256" key="2">
    <source>
        <dbReference type="ARBA" id="ARBA00007200"/>
    </source>
</evidence>
<evidence type="ECO:0000313" key="11">
    <source>
        <dbReference type="EMBL" id="KAJ7381778.1"/>
    </source>
</evidence>
<dbReference type="Pfam" id="PF20519">
    <property type="entry name" value="Polycystin_dom"/>
    <property type="match status" value="1"/>
</dbReference>
<dbReference type="GO" id="GO:0050982">
    <property type="term" value="P:detection of mechanical stimulus"/>
    <property type="evidence" value="ECO:0007669"/>
    <property type="project" value="TreeGrafter"/>
</dbReference>
<evidence type="ECO:0000256" key="3">
    <source>
        <dbReference type="ARBA" id="ARBA00022692"/>
    </source>
</evidence>
<dbReference type="InterPro" id="IPR043159">
    <property type="entry name" value="Lectin_gal-bd_sf"/>
</dbReference>
<dbReference type="InterPro" id="IPR051223">
    <property type="entry name" value="Polycystin"/>
</dbReference>
<evidence type="ECO:0000256" key="5">
    <source>
        <dbReference type="ARBA" id="ARBA00023136"/>
    </source>
</evidence>
<comment type="caution">
    <text evidence="11">The sequence shown here is derived from an EMBL/GenBank/DDBJ whole genome shotgun (WGS) entry which is preliminary data.</text>
</comment>
<dbReference type="GO" id="GO:0005262">
    <property type="term" value="F:calcium channel activity"/>
    <property type="evidence" value="ECO:0007669"/>
    <property type="project" value="TreeGrafter"/>
</dbReference>
<dbReference type="InterPro" id="IPR046791">
    <property type="entry name" value="Polycystin_dom"/>
</dbReference>
<dbReference type="Proteomes" id="UP001163046">
    <property type="component" value="Unassembled WGS sequence"/>
</dbReference>
<dbReference type="Pfam" id="PF08016">
    <property type="entry name" value="PKD_channel"/>
    <property type="match status" value="1"/>
</dbReference>
<sequence>MAPADSEDGLMIDRTSALVGMARLRQLRVLDDTCSDIPIIRYLARGCYGLYTMEDEETNIYQPEWLPVPPNIPIENISYDMCPRPWRYHTATKLKGVPLWGETTIYSGGGYVAELGYYRSKAFEVITELAHHKWIDRRTRGVFVELTVYNAQVNLFSVISLLAEAMPTGGVVTFRRIDTIRVYRYIGELANVALAAELIIALVILFLLYKVIKRLYHQRLAFFKKFWNLVDLLQVLFALVSIALYFVKMVNINATMKDLSENPFVFVSFSLLLTWNEIDTYMIAFVVFLTTIKFLYLLRYNNHIRLLNKTFSNMRKEILLFMVQFMFWFLPFVLMAHIAFGAHLQDFISYPSAFQAMLNALLGASYFQDLQQVDRIIGPALFLSYSLLMELILLNMFVSIINEAFGSRETEIGNPETDPELVEFILKRLKGVLGLNLLSTTVTPERNEKWYVDDSSDEENDHRMISTKISFNVLDRKLESLQNKFRKVSVMEEEEDNILLEMILIREPSFAKVCPTELATITCYNDSKIFIESVLYGRADNVTCLAPNQTIPSCSESIDLSWRVTPYCQGLPYCVINGTYDVQEKPPCDGNNANYFNIAYSCKTINYTEIDEKQSATFLCPVGKYSFSTDSNGEE</sequence>
<protein>
    <submittedName>
        <fullName evidence="11">Uncharacterized protein</fullName>
    </submittedName>
</protein>
<keyword evidence="3 8" id="KW-0812">Transmembrane</keyword>
<feature type="domain" description="Polycystin cation channel PKD1/PKD2" evidence="9">
    <location>
        <begin position="188"/>
        <end position="405"/>
    </location>
</feature>
<dbReference type="PANTHER" id="PTHR10877">
    <property type="entry name" value="POLYCYSTIN FAMILY MEMBER"/>
    <property type="match status" value="1"/>
</dbReference>
<dbReference type="EMBL" id="MU826022">
    <property type="protein sequence ID" value="KAJ7381778.1"/>
    <property type="molecule type" value="Genomic_DNA"/>
</dbReference>
<dbReference type="OrthoDB" id="444119at2759"/>
<feature type="transmembrane region" description="Helical" evidence="8">
    <location>
        <begin position="379"/>
        <end position="401"/>
    </location>
</feature>
<feature type="transmembrane region" description="Helical" evidence="8">
    <location>
        <begin position="318"/>
        <end position="342"/>
    </location>
</feature>
<dbReference type="AlphaFoldDB" id="A0A9X0D113"/>
<dbReference type="InterPro" id="IPR003915">
    <property type="entry name" value="PKD_2"/>
</dbReference>
<evidence type="ECO:0000256" key="4">
    <source>
        <dbReference type="ARBA" id="ARBA00022989"/>
    </source>
</evidence>
<keyword evidence="12" id="KW-1185">Reference proteome</keyword>
<dbReference type="GO" id="GO:0005509">
    <property type="term" value="F:calcium ion binding"/>
    <property type="evidence" value="ECO:0007669"/>
    <property type="project" value="InterPro"/>
</dbReference>
<evidence type="ECO:0000256" key="7">
    <source>
        <dbReference type="PIRSR" id="PIRSR603915-2"/>
    </source>
</evidence>